<reference evidence="2 3" key="1">
    <citation type="journal article" date="2012" name="Stand. Genomic Sci.">
        <title>Genome sequence of the soil bacterium Saccharomonospora azurea type strain (NA-128(T)).</title>
        <authorList>
            <person name="Klenk H.P."/>
            <person name="Held B."/>
            <person name="Lucas S."/>
            <person name="Lapidus A."/>
            <person name="Copeland A."/>
            <person name="Hammon N."/>
            <person name="Pitluck S."/>
            <person name="Goodwin L.A."/>
            <person name="Han C."/>
            <person name="Tapia R."/>
            <person name="Brambilla E.M."/>
            <person name="Potter G."/>
            <person name="Land M."/>
            <person name="Ivanova N."/>
            <person name="Rohde M."/>
            <person name="Goker M."/>
            <person name="Detter J.C."/>
            <person name="Kyrpides N.C."/>
            <person name="Woyke T."/>
        </authorList>
    </citation>
    <scope>NUCLEOTIDE SEQUENCE [LARGE SCALE GENOMIC DNA]</scope>
    <source>
        <strain evidence="2 3">NA-128</strain>
    </source>
</reference>
<feature type="domain" description="DUF4873" evidence="1">
    <location>
        <begin position="8"/>
        <end position="99"/>
    </location>
</feature>
<dbReference type="AlphaFoldDB" id="H8G7K2"/>
<evidence type="ECO:0000313" key="2">
    <source>
        <dbReference type="EMBL" id="EHY90365.1"/>
    </source>
</evidence>
<keyword evidence="3" id="KW-1185">Reference proteome</keyword>
<gene>
    <name evidence="2" type="ORF">SacazDRAFT_03492</name>
</gene>
<evidence type="ECO:0000259" key="1">
    <source>
        <dbReference type="Pfam" id="PF16170"/>
    </source>
</evidence>
<dbReference type="InterPro" id="IPR032371">
    <property type="entry name" value="DUF4873"/>
</dbReference>
<dbReference type="Proteomes" id="UP000004705">
    <property type="component" value="Chromosome"/>
</dbReference>
<proteinExistence type="predicted"/>
<accession>H8G7K2</accession>
<protein>
    <recommendedName>
        <fullName evidence="1">DUF4873 domain-containing protein</fullName>
    </recommendedName>
</protein>
<evidence type="ECO:0000313" key="3">
    <source>
        <dbReference type="Proteomes" id="UP000004705"/>
    </source>
</evidence>
<dbReference type="OrthoDB" id="3683556at2"/>
<dbReference type="Pfam" id="PF16170">
    <property type="entry name" value="DUF4873"/>
    <property type="match status" value="1"/>
</dbReference>
<sequence>MSGHEHDEDGYTGTATLHLDENTELDVEVELRGHFQPIDGYYHWYGRIKADQRLSELADGKKRTVEIRTPEGSAHGEISDPDPWDRYRIMGTSRPPFFVPTSLADLAPAQD</sequence>
<dbReference type="RefSeq" id="WP_005443718.1">
    <property type="nucleotide sequence ID" value="NZ_CM001466.1"/>
</dbReference>
<organism evidence="2 3">
    <name type="scientific">Saccharomonospora azurea NA-128</name>
    <dbReference type="NCBI Taxonomy" id="882081"/>
    <lineage>
        <taxon>Bacteria</taxon>
        <taxon>Bacillati</taxon>
        <taxon>Actinomycetota</taxon>
        <taxon>Actinomycetes</taxon>
        <taxon>Pseudonocardiales</taxon>
        <taxon>Pseudonocardiaceae</taxon>
        <taxon>Saccharomonospora</taxon>
    </lineage>
</organism>
<dbReference type="HOGENOM" id="CLU_163401_0_0_11"/>
<dbReference type="EMBL" id="CM001466">
    <property type="protein sequence ID" value="EHY90365.1"/>
    <property type="molecule type" value="Genomic_DNA"/>
</dbReference>
<name>H8G7K2_9PSEU</name>